<evidence type="ECO:0000256" key="1">
    <source>
        <dbReference type="SAM" id="MobiDB-lite"/>
    </source>
</evidence>
<feature type="region of interest" description="Disordered" evidence="1">
    <location>
        <begin position="93"/>
        <end position="115"/>
    </location>
</feature>
<accession>A0A239CT62</accession>
<dbReference type="AlphaFoldDB" id="A0A239CT62"/>
<name>A0A239CT62_9BACT</name>
<sequence>MNALPVHKPDAAGNWTQFHMLFLCLAAALALPAAGLAAQVHESDLAVSSKVGKVSTQAEGRNAEARSVVHSVTIHPDARTGDVRVSGAVDKVHSQSVGQNTSADSAVGGVNVGGK</sequence>
<keyword evidence="3" id="KW-1185">Reference proteome</keyword>
<evidence type="ECO:0000313" key="3">
    <source>
        <dbReference type="Proteomes" id="UP000198324"/>
    </source>
</evidence>
<gene>
    <name evidence="2" type="ORF">SAMN04488503_3271</name>
</gene>
<organism evidence="2 3">
    <name type="scientific">Humidesulfovibrio mexicanus</name>
    <dbReference type="NCBI Taxonomy" id="147047"/>
    <lineage>
        <taxon>Bacteria</taxon>
        <taxon>Pseudomonadati</taxon>
        <taxon>Thermodesulfobacteriota</taxon>
        <taxon>Desulfovibrionia</taxon>
        <taxon>Desulfovibrionales</taxon>
        <taxon>Desulfovibrionaceae</taxon>
        <taxon>Humidesulfovibrio</taxon>
    </lineage>
</organism>
<evidence type="ECO:0000313" key="2">
    <source>
        <dbReference type="EMBL" id="SNS23300.1"/>
    </source>
</evidence>
<reference evidence="2 3" key="1">
    <citation type="submission" date="2017-06" db="EMBL/GenBank/DDBJ databases">
        <authorList>
            <person name="Kim H.J."/>
            <person name="Triplett B.A."/>
        </authorList>
    </citation>
    <scope>NUCLEOTIDE SEQUENCE [LARGE SCALE GENOMIC DNA]</scope>
    <source>
        <strain evidence="2 3">DSM 13116</strain>
    </source>
</reference>
<proteinExistence type="predicted"/>
<protein>
    <submittedName>
        <fullName evidence="2">Uncharacterized protein</fullName>
    </submittedName>
</protein>
<dbReference type="RefSeq" id="WP_089275455.1">
    <property type="nucleotide sequence ID" value="NZ_FZOC01000009.1"/>
</dbReference>
<feature type="compositionally biased region" description="Polar residues" evidence="1">
    <location>
        <begin position="94"/>
        <end position="104"/>
    </location>
</feature>
<dbReference type="Proteomes" id="UP000198324">
    <property type="component" value="Unassembled WGS sequence"/>
</dbReference>
<dbReference type="EMBL" id="FZOC01000009">
    <property type="protein sequence ID" value="SNS23300.1"/>
    <property type="molecule type" value="Genomic_DNA"/>
</dbReference>